<keyword evidence="3 9" id="KW-0863">Zinc-finger</keyword>
<dbReference type="Proteomes" id="UP001549920">
    <property type="component" value="Unassembled WGS sequence"/>
</dbReference>
<evidence type="ECO:0000256" key="7">
    <source>
        <dbReference type="ARBA" id="ARBA00023163"/>
    </source>
</evidence>
<evidence type="ECO:0000256" key="2">
    <source>
        <dbReference type="ARBA" id="ARBA00022723"/>
    </source>
</evidence>
<dbReference type="PANTHER" id="PTHR46481">
    <property type="entry name" value="ZINC FINGER BED DOMAIN-CONTAINING PROTEIN 4"/>
    <property type="match status" value="1"/>
</dbReference>
<keyword evidence="7" id="KW-0804">Transcription</keyword>
<accession>A0ABR3HLG6</accession>
<dbReference type="SUPFAM" id="SSF53098">
    <property type="entry name" value="Ribonuclease H-like"/>
    <property type="match status" value="1"/>
</dbReference>
<dbReference type="InterPro" id="IPR003656">
    <property type="entry name" value="Znf_BED"/>
</dbReference>
<dbReference type="InterPro" id="IPR012337">
    <property type="entry name" value="RNaseH-like_sf"/>
</dbReference>
<evidence type="ECO:0000256" key="6">
    <source>
        <dbReference type="ARBA" id="ARBA00023125"/>
    </source>
</evidence>
<evidence type="ECO:0000313" key="13">
    <source>
        <dbReference type="Proteomes" id="UP001549920"/>
    </source>
</evidence>
<proteinExistence type="predicted"/>
<dbReference type="EMBL" id="JBEUOH010000017">
    <property type="protein sequence ID" value="KAL0871247.1"/>
    <property type="molecule type" value="Genomic_DNA"/>
</dbReference>
<dbReference type="InterPro" id="IPR052035">
    <property type="entry name" value="ZnF_BED_domain_contain"/>
</dbReference>
<keyword evidence="6" id="KW-0238">DNA-binding</keyword>
<evidence type="ECO:0000256" key="4">
    <source>
        <dbReference type="ARBA" id="ARBA00022833"/>
    </source>
</evidence>
<dbReference type="PROSITE" id="PS50808">
    <property type="entry name" value="ZF_BED"/>
    <property type="match status" value="1"/>
</dbReference>
<gene>
    <name evidence="12" type="ORF">ABMA27_005006</name>
</gene>
<keyword evidence="4" id="KW-0862">Zinc</keyword>
<evidence type="ECO:0000256" key="5">
    <source>
        <dbReference type="ARBA" id="ARBA00023015"/>
    </source>
</evidence>
<evidence type="ECO:0000256" key="9">
    <source>
        <dbReference type="PROSITE-ProRule" id="PRU00027"/>
    </source>
</evidence>
<feature type="domain" description="BED-type" evidence="11">
    <location>
        <begin position="4"/>
        <end position="53"/>
    </location>
</feature>
<comment type="subcellular location">
    <subcellularLocation>
        <location evidence="1">Nucleus</location>
    </subcellularLocation>
</comment>
<dbReference type="InterPro" id="IPR008906">
    <property type="entry name" value="HATC_C_dom"/>
</dbReference>
<dbReference type="SMART" id="SM00614">
    <property type="entry name" value="ZnF_BED"/>
    <property type="match status" value="1"/>
</dbReference>
<sequence>MAPTKKSVVWDFFNKNQEKATCNMCKAEYKNVNTTTNLINHLKRKHPVQYQEKLNISESEPEPSTSTKSDAVPKKKQTTLLPVTSKTKLSGAEKRKLDKALLNLIIWDYQPLSIVEQKGFVEYSKALNANYELPSRKTLSANMLEEHYKLLAVARDFARMLNGIDYIACTTDLWSSDSNRSYVTLTAHFIANGRLQCITISTKEADFEHSALGISLSLRESFDEWKIFDKIVAIVTDNAPNVKKAVNEHLNKRNQYCVAHTLNLAIGDCVKDDGGADDESEDAPKLQDLISKCRAIVSHFKHSDKSSYKLREIQKQMELPELKVIQDIVTRWNSQYYMMSRLLELKVPLSATIVAISNPPNNLTNDEWIAVEDIVKLLKPAEQATAVVSGEKYPTLSSTIPLIKSLKDSIRRKNPVSEAGKKLQRRLLSVLDKRLGVLDSNKTACKSTLLDPRFKKEGFCSNVVAERAYQWCLSELTNTVAESRSRSESEGVIANESLQGTSADITESMDVVTVGTNNDDDLWSSFDERIQNVTESAPITNAAISLKQYVEGDYLDRKSNPLIYWENRKHTYPDLYKMAIKYLCIPATSVPAERVFSKAGLLCNQRRNRLDPEKVDQILFLDSFTNNK</sequence>
<keyword evidence="8" id="KW-0539">Nucleus</keyword>
<evidence type="ECO:0000256" key="10">
    <source>
        <dbReference type="SAM" id="MobiDB-lite"/>
    </source>
</evidence>
<reference evidence="12 13" key="1">
    <citation type="submission" date="2024-06" db="EMBL/GenBank/DDBJ databases">
        <title>A chromosome-level genome assembly of beet webworm, Loxostege sticticalis.</title>
        <authorList>
            <person name="Zhang Y."/>
        </authorList>
    </citation>
    <scope>NUCLEOTIDE SEQUENCE [LARGE SCALE GENOMIC DNA]</scope>
    <source>
        <strain evidence="12">AQ026</strain>
        <tissue evidence="12">Whole body</tissue>
    </source>
</reference>
<name>A0ABR3HLG6_LOXSC</name>
<evidence type="ECO:0000256" key="3">
    <source>
        <dbReference type="ARBA" id="ARBA00022771"/>
    </source>
</evidence>
<dbReference type="Pfam" id="PF02892">
    <property type="entry name" value="zf-BED"/>
    <property type="match status" value="1"/>
</dbReference>
<feature type="region of interest" description="Disordered" evidence="10">
    <location>
        <begin position="54"/>
        <end position="77"/>
    </location>
</feature>
<comment type="caution">
    <text evidence="12">The sequence shown here is derived from an EMBL/GenBank/DDBJ whole genome shotgun (WGS) entry which is preliminary data.</text>
</comment>
<dbReference type="Pfam" id="PF05699">
    <property type="entry name" value="Dimer_Tnp_hAT"/>
    <property type="match status" value="1"/>
</dbReference>
<evidence type="ECO:0000256" key="8">
    <source>
        <dbReference type="ARBA" id="ARBA00023242"/>
    </source>
</evidence>
<evidence type="ECO:0000313" key="12">
    <source>
        <dbReference type="EMBL" id="KAL0871247.1"/>
    </source>
</evidence>
<evidence type="ECO:0000259" key="11">
    <source>
        <dbReference type="PROSITE" id="PS50808"/>
    </source>
</evidence>
<dbReference type="InterPro" id="IPR036236">
    <property type="entry name" value="Znf_C2H2_sf"/>
</dbReference>
<keyword evidence="5" id="KW-0805">Transcription regulation</keyword>
<keyword evidence="2" id="KW-0479">Metal-binding</keyword>
<dbReference type="SUPFAM" id="SSF57667">
    <property type="entry name" value="beta-beta-alpha zinc fingers"/>
    <property type="match status" value="1"/>
</dbReference>
<evidence type="ECO:0000256" key="1">
    <source>
        <dbReference type="ARBA" id="ARBA00004123"/>
    </source>
</evidence>
<organism evidence="12 13">
    <name type="scientific">Loxostege sticticalis</name>
    <name type="common">Beet webworm moth</name>
    <dbReference type="NCBI Taxonomy" id="481309"/>
    <lineage>
        <taxon>Eukaryota</taxon>
        <taxon>Metazoa</taxon>
        <taxon>Ecdysozoa</taxon>
        <taxon>Arthropoda</taxon>
        <taxon>Hexapoda</taxon>
        <taxon>Insecta</taxon>
        <taxon>Pterygota</taxon>
        <taxon>Neoptera</taxon>
        <taxon>Endopterygota</taxon>
        <taxon>Lepidoptera</taxon>
        <taxon>Glossata</taxon>
        <taxon>Ditrysia</taxon>
        <taxon>Pyraloidea</taxon>
        <taxon>Crambidae</taxon>
        <taxon>Pyraustinae</taxon>
        <taxon>Loxostege</taxon>
    </lineage>
</organism>
<protein>
    <recommendedName>
        <fullName evidence="11">BED-type domain-containing protein</fullName>
    </recommendedName>
</protein>
<keyword evidence="13" id="KW-1185">Reference proteome</keyword>
<dbReference type="PANTHER" id="PTHR46481:SF10">
    <property type="entry name" value="ZINC FINGER BED DOMAIN-CONTAINING PROTEIN 39"/>
    <property type="match status" value="1"/>
</dbReference>
<dbReference type="SUPFAM" id="SSF140996">
    <property type="entry name" value="Hermes dimerisation domain"/>
    <property type="match status" value="1"/>
</dbReference>